<evidence type="ECO:0000256" key="1">
    <source>
        <dbReference type="SAM" id="MobiDB-lite"/>
    </source>
</evidence>
<organism evidence="2">
    <name type="scientific">Setaria italica</name>
    <name type="common">Foxtail millet</name>
    <name type="synonym">Panicum italicum</name>
    <dbReference type="NCBI Taxonomy" id="4555"/>
    <lineage>
        <taxon>Eukaryota</taxon>
        <taxon>Viridiplantae</taxon>
        <taxon>Streptophyta</taxon>
        <taxon>Embryophyta</taxon>
        <taxon>Tracheophyta</taxon>
        <taxon>Spermatophyta</taxon>
        <taxon>Magnoliopsida</taxon>
        <taxon>Liliopsida</taxon>
        <taxon>Poales</taxon>
        <taxon>Poaceae</taxon>
        <taxon>PACMAD clade</taxon>
        <taxon>Panicoideae</taxon>
        <taxon>Panicodae</taxon>
        <taxon>Paniceae</taxon>
        <taxon>Cenchrinae</taxon>
        <taxon>Setaria</taxon>
    </lineage>
</organism>
<protein>
    <submittedName>
        <fullName evidence="2">Uncharacterized protein</fullName>
    </submittedName>
</protein>
<feature type="region of interest" description="Disordered" evidence="1">
    <location>
        <begin position="164"/>
        <end position="197"/>
    </location>
</feature>
<reference evidence="2" key="2">
    <citation type="submission" date="2015-07" db="EMBL/GenBank/DDBJ databases">
        <authorList>
            <person name="Noorani M."/>
        </authorList>
    </citation>
    <scope>NUCLEOTIDE SEQUENCE</scope>
    <source>
        <strain evidence="2">Yugu1</strain>
    </source>
</reference>
<dbReference type="AlphaFoldDB" id="A0A368Q7K8"/>
<dbReference type="EMBL" id="CM003529">
    <property type="protein sequence ID" value="RCV13832.1"/>
    <property type="molecule type" value="Genomic_DNA"/>
</dbReference>
<sequence>MFLVTSIFLLNEDMLLFFPTSRSGSNARPTAVGGHGRSAEQSHERTTCPPPVCLNAAERWGTWKSLRQSSAPRATKPSFSAPQARRFVGLVLPKSTRALVPVFSRRRAPAPWWTGALPLAPPARPLSWTREKRSANWVGARHRPAPSPSARGFWRASGLDGLETAGTTAGSIGSPSHGRRSGGRWGTDGSAGFLGDV</sequence>
<evidence type="ECO:0000313" key="2">
    <source>
        <dbReference type="EMBL" id="RCV13832.1"/>
    </source>
</evidence>
<feature type="region of interest" description="Disordered" evidence="1">
    <location>
        <begin position="24"/>
        <end position="50"/>
    </location>
</feature>
<feature type="compositionally biased region" description="Basic and acidic residues" evidence="1">
    <location>
        <begin position="37"/>
        <end position="46"/>
    </location>
</feature>
<reference evidence="2" key="1">
    <citation type="journal article" date="2012" name="Nat. Biotechnol.">
        <title>Reference genome sequence of the model plant Setaria.</title>
        <authorList>
            <person name="Bennetzen J.L."/>
            <person name="Schmutz J."/>
            <person name="Wang H."/>
            <person name="Percifield R."/>
            <person name="Hawkins J."/>
            <person name="Pontaroli A.C."/>
            <person name="Estep M."/>
            <person name="Feng L."/>
            <person name="Vaughn J.N."/>
            <person name="Grimwood J."/>
            <person name="Jenkins J."/>
            <person name="Barry K."/>
            <person name="Lindquist E."/>
            <person name="Hellsten U."/>
            <person name="Deshpande S."/>
            <person name="Wang X."/>
            <person name="Wu X."/>
            <person name="Mitros T."/>
            <person name="Triplett J."/>
            <person name="Yang X."/>
            <person name="Ye C.Y."/>
            <person name="Mauro-Herrera M."/>
            <person name="Wang L."/>
            <person name="Li P."/>
            <person name="Sharma M."/>
            <person name="Sharma R."/>
            <person name="Ronald P.C."/>
            <person name="Panaud O."/>
            <person name="Kellogg E.A."/>
            <person name="Brutnell T.P."/>
            <person name="Doust A.N."/>
            <person name="Tuskan G.A."/>
            <person name="Rokhsar D."/>
            <person name="Devos K.M."/>
        </authorList>
    </citation>
    <scope>NUCLEOTIDE SEQUENCE [LARGE SCALE GENOMIC DNA]</scope>
    <source>
        <strain evidence="2">Yugu1</strain>
    </source>
</reference>
<name>A0A368Q7K8_SETIT</name>
<gene>
    <name evidence="2" type="ORF">SETIT_2G377700v2</name>
</gene>
<accession>A0A368Q7K8</accession>
<proteinExistence type="predicted"/>